<name>A0A9Q9AYB2_9PEZI</name>
<reference evidence="2" key="1">
    <citation type="submission" date="2022-06" db="EMBL/GenBank/DDBJ databases">
        <title>Complete genome sequences of two strains of the flax pathogen Septoria linicola.</title>
        <authorList>
            <person name="Lapalu N."/>
            <person name="Simon A."/>
            <person name="Demenou B."/>
            <person name="Paumier D."/>
            <person name="Guillot M.-P."/>
            <person name="Gout L."/>
            <person name="Valade R."/>
        </authorList>
    </citation>
    <scope>NUCLEOTIDE SEQUENCE</scope>
    <source>
        <strain evidence="2">SE15195</strain>
    </source>
</reference>
<sequence>MREKQDMQDLQNEQGSWSMLTTDSDLNAWTVDYNPDTDPYAKLGQTDEEQLAELDEILLPKGNQIPARVTTVLPSEFVDLEAATLFEDQKDQFFGVAELGFVQQLMTPGDVEHPFVTLPDDYTGLDLNYDIQQNAWPMVEDFGIPFELAEPVADSQPEQPQVLQSIEIPEDGAYHCLFDTFEDARVAIANSNSEETMLPLGVSNDDWQDIVSVWIHYYGGRLYKALRESPVETPEVLLLDYQRQYWREHQNSQLAIVAAAIKNLPDIAEARVMLVIEAVIKLHRDGCPASVMNRKTLKEGYKVDTTLIASARLDQIIEAVAKDKYVAHDIVTGTNIPDIVRSPAAYMRRKADNSRVNAKKAMDKEEADRNKGLKARRKKNAVTRGRNAAAREQQNFHPTPMTSSPTPSYGDMQSIPFSFDTAADSDLFGTTGGAGELDCT</sequence>
<gene>
    <name evidence="2" type="ORF">Slin15195_G106580</name>
</gene>
<keyword evidence="3" id="KW-1185">Reference proteome</keyword>
<accession>A0A9Q9AYB2</accession>
<feature type="compositionally biased region" description="Basic and acidic residues" evidence="1">
    <location>
        <begin position="360"/>
        <end position="371"/>
    </location>
</feature>
<proteinExistence type="predicted"/>
<dbReference type="OrthoDB" id="3650769at2759"/>
<evidence type="ECO:0000313" key="3">
    <source>
        <dbReference type="Proteomes" id="UP001056384"/>
    </source>
</evidence>
<organism evidence="2 3">
    <name type="scientific">Septoria linicola</name>
    <dbReference type="NCBI Taxonomy" id="215465"/>
    <lineage>
        <taxon>Eukaryota</taxon>
        <taxon>Fungi</taxon>
        <taxon>Dikarya</taxon>
        <taxon>Ascomycota</taxon>
        <taxon>Pezizomycotina</taxon>
        <taxon>Dothideomycetes</taxon>
        <taxon>Dothideomycetidae</taxon>
        <taxon>Mycosphaerellales</taxon>
        <taxon>Mycosphaerellaceae</taxon>
        <taxon>Septoria</taxon>
    </lineage>
</organism>
<feature type="compositionally biased region" description="Basic residues" evidence="1">
    <location>
        <begin position="372"/>
        <end position="381"/>
    </location>
</feature>
<dbReference type="EMBL" id="CP099426">
    <property type="protein sequence ID" value="USW57339.1"/>
    <property type="molecule type" value="Genomic_DNA"/>
</dbReference>
<dbReference type="Proteomes" id="UP001056384">
    <property type="component" value="Chromosome 9"/>
</dbReference>
<dbReference type="AlphaFoldDB" id="A0A9Q9AYB2"/>
<feature type="compositionally biased region" description="Low complexity" evidence="1">
    <location>
        <begin position="398"/>
        <end position="408"/>
    </location>
</feature>
<protein>
    <submittedName>
        <fullName evidence="2">Uncharacterized protein</fullName>
    </submittedName>
</protein>
<feature type="region of interest" description="Disordered" evidence="1">
    <location>
        <begin position="350"/>
        <end position="416"/>
    </location>
</feature>
<evidence type="ECO:0000256" key="1">
    <source>
        <dbReference type="SAM" id="MobiDB-lite"/>
    </source>
</evidence>
<evidence type="ECO:0000313" key="2">
    <source>
        <dbReference type="EMBL" id="USW57339.1"/>
    </source>
</evidence>